<gene>
    <name evidence="1" type="ORF">VSA01S_28770</name>
</gene>
<sequence length="278" mass="31850">MIRERWNRTLTLSVISLIPLGAIADNHIYNSCNEILAEGAFNRYQATNNFETRLALKKWLCSETSNENLNLQYDVMNIFSPNHDLENLSTWKRNNCRGTDFNYSGSKSSHLLIQSNNDIVLDDWSNCMQKQQAHPLICYAKETVDSVKMVLKVNGNSGIGNINVLEAIGTNMTALTTVPRVLRTGKRTVRYKIDNINQESYFDLNGQADYIDVSCNYTIPKKPIIESNKECDLFRMQVLDSGKISYREYEYLKDTNMVPLFSKENGKYIGGYPCDIYE</sequence>
<reference evidence="1 2" key="1">
    <citation type="submission" date="2019-07" db="EMBL/GenBank/DDBJ databases">
        <title>Whole genome shotgun sequence of Vibrio sagamiensis NBRC 104589.</title>
        <authorList>
            <person name="Hosoyama A."/>
            <person name="Uohara A."/>
            <person name="Ohji S."/>
            <person name="Ichikawa N."/>
        </authorList>
    </citation>
    <scope>NUCLEOTIDE SEQUENCE [LARGE SCALE GENOMIC DNA]</scope>
    <source>
        <strain evidence="1 2">NBRC 104589</strain>
    </source>
</reference>
<organism evidence="1 2">
    <name type="scientific">Vibrio sagamiensis NBRC 104589</name>
    <dbReference type="NCBI Taxonomy" id="1219064"/>
    <lineage>
        <taxon>Bacteria</taxon>
        <taxon>Pseudomonadati</taxon>
        <taxon>Pseudomonadota</taxon>
        <taxon>Gammaproteobacteria</taxon>
        <taxon>Vibrionales</taxon>
        <taxon>Vibrionaceae</taxon>
        <taxon>Vibrio</taxon>
    </lineage>
</organism>
<dbReference type="OrthoDB" id="8560623at2"/>
<protein>
    <submittedName>
        <fullName evidence="1">Uncharacterized protein</fullName>
    </submittedName>
</protein>
<proteinExistence type="predicted"/>
<dbReference type="Proteomes" id="UP000321922">
    <property type="component" value="Unassembled WGS sequence"/>
</dbReference>
<evidence type="ECO:0000313" key="1">
    <source>
        <dbReference type="EMBL" id="GEM76765.1"/>
    </source>
</evidence>
<dbReference type="AlphaFoldDB" id="A0A511QHH2"/>
<keyword evidence="2" id="KW-1185">Reference proteome</keyword>
<accession>A0A511QHH2</accession>
<comment type="caution">
    <text evidence="1">The sequence shown here is derived from an EMBL/GenBank/DDBJ whole genome shotgun (WGS) entry which is preliminary data.</text>
</comment>
<name>A0A511QHH2_9VIBR</name>
<dbReference type="EMBL" id="BJXJ01000031">
    <property type="protein sequence ID" value="GEM76765.1"/>
    <property type="molecule type" value="Genomic_DNA"/>
</dbReference>
<dbReference type="RefSeq" id="WP_050567279.1">
    <property type="nucleotide sequence ID" value="NZ_BAOJ01000027.1"/>
</dbReference>
<evidence type="ECO:0000313" key="2">
    <source>
        <dbReference type="Proteomes" id="UP000321922"/>
    </source>
</evidence>